<dbReference type="InterPro" id="IPR036388">
    <property type="entry name" value="WH-like_DNA-bd_sf"/>
</dbReference>
<protein>
    <submittedName>
        <fullName evidence="6">LysR family transcriptional regulator</fullName>
    </submittedName>
</protein>
<keyword evidence="7" id="KW-1185">Reference proteome</keyword>
<comment type="caution">
    <text evidence="6">The sequence shown here is derived from an EMBL/GenBank/DDBJ whole genome shotgun (WGS) entry which is preliminary data.</text>
</comment>
<dbReference type="InterPro" id="IPR000847">
    <property type="entry name" value="LysR_HTH_N"/>
</dbReference>
<dbReference type="GO" id="GO:0006351">
    <property type="term" value="P:DNA-templated transcription"/>
    <property type="evidence" value="ECO:0007669"/>
    <property type="project" value="TreeGrafter"/>
</dbReference>
<name>A0A437M3C7_9PROT</name>
<evidence type="ECO:0000259" key="5">
    <source>
        <dbReference type="PROSITE" id="PS50931"/>
    </source>
</evidence>
<dbReference type="Proteomes" id="UP000282957">
    <property type="component" value="Unassembled WGS sequence"/>
</dbReference>
<evidence type="ECO:0000256" key="3">
    <source>
        <dbReference type="ARBA" id="ARBA00023125"/>
    </source>
</evidence>
<evidence type="ECO:0000256" key="1">
    <source>
        <dbReference type="ARBA" id="ARBA00009437"/>
    </source>
</evidence>
<dbReference type="AlphaFoldDB" id="A0A437M3C7"/>
<dbReference type="Pfam" id="PF03466">
    <property type="entry name" value="LysR_substrate"/>
    <property type="match status" value="1"/>
</dbReference>
<dbReference type="Gene3D" id="1.10.10.10">
    <property type="entry name" value="Winged helix-like DNA-binding domain superfamily/Winged helix DNA-binding domain"/>
    <property type="match status" value="1"/>
</dbReference>
<evidence type="ECO:0000256" key="2">
    <source>
        <dbReference type="ARBA" id="ARBA00023015"/>
    </source>
</evidence>
<accession>A0A437M3C7</accession>
<keyword evidence="4" id="KW-0804">Transcription</keyword>
<dbReference type="InterPro" id="IPR036390">
    <property type="entry name" value="WH_DNA-bd_sf"/>
</dbReference>
<dbReference type="EMBL" id="SACL01000008">
    <property type="protein sequence ID" value="RVT92033.1"/>
    <property type="molecule type" value="Genomic_DNA"/>
</dbReference>
<proteinExistence type="inferred from homology"/>
<dbReference type="PROSITE" id="PS50931">
    <property type="entry name" value="HTH_LYSR"/>
    <property type="match status" value="1"/>
</dbReference>
<dbReference type="RefSeq" id="WP_127789363.1">
    <property type="nucleotide sequence ID" value="NZ_SACL01000008.1"/>
</dbReference>
<keyword evidence="3" id="KW-0238">DNA-binding</keyword>
<dbReference type="PANTHER" id="PTHR30537">
    <property type="entry name" value="HTH-TYPE TRANSCRIPTIONAL REGULATOR"/>
    <property type="match status" value="1"/>
</dbReference>
<dbReference type="Pfam" id="PF00126">
    <property type="entry name" value="HTH_1"/>
    <property type="match status" value="1"/>
</dbReference>
<dbReference type="InterPro" id="IPR058163">
    <property type="entry name" value="LysR-type_TF_proteobact-type"/>
</dbReference>
<dbReference type="OrthoDB" id="9794694at2"/>
<reference evidence="6 7" key="1">
    <citation type="submission" date="2019-01" db="EMBL/GenBank/DDBJ databases">
        <authorList>
            <person name="Chen W.-M."/>
        </authorList>
    </citation>
    <scope>NUCLEOTIDE SEQUENCE [LARGE SCALE GENOMIC DNA]</scope>
    <source>
        <strain evidence="6 7">CCP-6</strain>
    </source>
</reference>
<keyword evidence="2" id="KW-0805">Transcription regulation</keyword>
<dbReference type="PANTHER" id="PTHR30537:SF79">
    <property type="entry name" value="TRANSCRIPTIONAL REGULATOR-RELATED"/>
    <property type="match status" value="1"/>
</dbReference>
<dbReference type="GO" id="GO:0043565">
    <property type="term" value="F:sequence-specific DNA binding"/>
    <property type="evidence" value="ECO:0007669"/>
    <property type="project" value="TreeGrafter"/>
</dbReference>
<dbReference type="Gene3D" id="3.40.190.10">
    <property type="entry name" value="Periplasmic binding protein-like II"/>
    <property type="match status" value="2"/>
</dbReference>
<dbReference type="SUPFAM" id="SSF53850">
    <property type="entry name" value="Periplasmic binding protein-like II"/>
    <property type="match status" value="1"/>
</dbReference>
<evidence type="ECO:0000256" key="4">
    <source>
        <dbReference type="ARBA" id="ARBA00023163"/>
    </source>
</evidence>
<dbReference type="PRINTS" id="PR00039">
    <property type="entry name" value="HTHLYSR"/>
</dbReference>
<dbReference type="CDD" id="cd08432">
    <property type="entry name" value="PBP2_GcdR_TrpI_HvrB_AmpR_like"/>
    <property type="match status" value="1"/>
</dbReference>
<gene>
    <name evidence="6" type="ORF">EOD42_20065</name>
</gene>
<sequence length="299" mass="31516">MSRSLPPHHLPPLAPLRLFEAAGRLGGFTAAAAELSVTPSAVSHAVRTLEDVLGLPLFRRDARGLTLTPAGEDLLGEATAAFEGITRAMSRLKGTKAAGISVSVAPSFATRWLMPRLPALRRAHPALALRISTERERVLPGDGRFDAAIRLAEAPAGPGEWRHLADEKLVPVAAPCHARTPLPALLAKVPAIHVTSLRQDWAAWGSWAGIPVPDATRGLAFDMTHLALDAAAAGMGVVLARLPVAADDLARGTLVPMGAEMPTGTAYWLVTRPGLSRQTEGRLFTEWLAGNLREAAAAA</sequence>
<dbReference type="GO" id="GO:0003700">
    <property type="term" value="F:DNA-binding transcription factor activity"/>
    <property type="evidence" value="ECO:0007669"/>
    <property type="project" value="InterPro"/>
</dbReference>
<evidence type="ECO:0000313" key="7">
    <source>
        <dbReference type="Proteomes" id="UP000282957"/>
    </source>
</evidence>
<dbReference type="InterPro" id="IPR005119">
    <property type="entry name" value="LysR_subst-bd"/>
</dbReference>
<dbReference type="SUPFAM" id="SSF46785">
    <property type="entry name" value="Winged helix' DNA-binding domain"/>
    <property type="match status" value="1"/>
</dbReference>
<evidence type="ECO:0000313" key="6">
    <source>
        <dbReference type="EMBL" id="RVT92033.1"/>
    </source>
</evidence>
<feature type="domain" description="HTH lysR-type" evidence="5">
    <location>
        <begin position="11"/>
        <end position="68"/>
    </location>
</feature>
<organism evidence="6 7">
    <name type="scientific">Rhodovarius crocodyli</name>
    <dbReference type="NCBI Taxonomy" id="1979269"/>
    <lineage>
        <taxon>Bacteria</taxon>
        <taxon>Pseudomonadati</taxon>
        <taxon>Pseudomonadota</taxon>
        <taxon>Alphaproteobacteria</taxon>
        <taxon>Acetobacterales</taxon>
        <taxon>Roseomonadaceae</taxon>
        <taxon>Rhodovarius</taxon>
    </lineage>
</organism>
<comment type="similarity">
    <text evidence="1">Belongs to the LysR transcriptional regulatory family.</text>
</comment>